<evidence type="ECO:0000256" key="2">
    <source>
        <dbReference type="ARBA" id="ARBA00023136"/>
    </source>
</evidence>
<protein>
    <submittedName>
        <fullName evidence="8">TonB-dependent receptor</fullName>
    </submittedName>
</protein>
<name>A0ABY7TSC5_9SPHN</name>
<keyword evidence="8" id="KW-0675">Receptor</keyword>
<dbReference type="InterPro" id="IPR036942">
    <property type="entry name" value="Beta-barrel_TonB_sf"/>
</dbReference>
<dbReference type="SUPFAM" id="SSF56935">
    <property type="entry name" value="Porins"/>
    <property type="match status" value="1"/>
</dbReference>
<dbReference type="InterPro" id="IPR037066">
    <property type="entry name" value="Plug_dom_sf"/>
</dbReference>
<sequence>MSGHQKFKTALILGTAFAALAGGQARAQTAPAAPAPATQAEPAPEEIVVTGFRASLNTALGMKRNETSSIDAIKAEDIAEFPDLNLAESLQRIPGVTINRVNGEGRNISVRGLGPEYTRVRINGMEAIGTTGGTDNSGGVNRGRGFDFNIFSSDLFNSLAVRKTATADIEEGSLGGTVDLDTAKPFDYKKPTAVFSAQASYNDLARKATPRLSALASTTTSDGRFGVLMSVSYEERHLKEEGANITRWTYGGFNGGFNAASTLAGYTLAQINNANPDTAIFHPRIPGLVSYDIKQKRLGAATSVQFRPTPATLISLDGLYSRLDGTRAEAQLQAISFSRSGTGKPQTIIRNGTVDSDNNLISGTFDNVDLRSQSRFDKLTTDFYQVTANVSQKIGTRLKLNAIAGYASSEFRNPIQTTVTIDAANTGGFFYDFGNGRFPTIRPGVDVANPATWSFVNGTSEVRIRPQTVSNDFTTAKGSAEWEATDFVKLKAGVDWRRFRYDSTEMRRLAGETVVTPLTAAQLAAGTTLFDGFGRGLSLPTGTPNAWIVPNLDYFINNYGIYSSPTYATGGIENATARGSYITVEEKDLGGWGMAEFDMKEFGVPVRGDIGLRYVKTDQLSTGYASQGTAINLVSADRTYKRWLPSANLVIDVSSNLLVRLAAAKTLSRAGISAITPGGNISISGGNRSFSRGNPDLKPTSSKNLDAAIEWYPAKGSIYAVSVFRKDIGTFVQTLSTGVPFTQLGLPESLLTGTGALPTDVFIVSQPVNSQGGKLTGFEVNVQQPFNFLPGILSNFGVLGNLTYVKSNIRYLIGTASTATVTEPLVGLSKYAANGTLYFETEKFSIRGSVAYRSKYLTAVPGTEGNAYNGTNKTINVDAQMTYNINDRIKLSLEAVNLTDEENDQFVDETNRLSVLTHSGRQFFFGVRYAL</sequence>
<feature type="domain" description="TonB-dependent receptor plug" evidence="7">
    <location>
        <begin position="63"/>
        <end position="177"/>
    </location>
</feature>
<dbReference type="PANTHER" id="PTHR40980:SF3">
    <property type="entry name" value="TONB-DEPENDENT RECEPTOR-LIKE BETA-BARREL DOMAIN-CONTAINING PROTEIN"/>
    <property type="match status" value="1"/>
</dbReference>
<keyword evidence="2 4" id="KW-0472">Membrane</keyword>
<evidence type="ECO:0000313" key="9">
    <source>
        <dbReference type="Proteomes" id="UP001220395"/>
    </source>
</evidence>
<dbReference type="CDD" id="cd01347">
    <property type="entry name" value="ligand_gated_channel"/>
    <property type="match status" value="1"/>
</dbReference>
<feature type="domain" description="TonB-dependent receptor-like beta-barrel" evidence="6">
    <location>
        <begin position="427"/>
        <end position="898"/>
    </location>
</feature>
<dbReference type="InterPro" id="IPR000531">
    <property type="entry name" value="Beta-barrel_TonB"/>
</dbReference>
<reference evidence="8 9" key="1">
    <citation type="submission" date="2023-02" db="EMBL/GenBank/DDBJ databases">
        <title>Genome sequence of Sphingomonas naphthae.</title>
        <authorList>
            <person name="Kim S."/>
            <person name="Heo J."/>
            <person name="Kwon S.-W."/>
        </authorList>
    </citation>
    <scope>NUCLEOTIDE SEQUENCE [LARGE SCALE GENOMIC DNA]</scope>
    <source>
        <strain evidence="8 9">KACC 18716</strain>
    </source>
</reference>
<evidence type="ECO:0000256" key="1">
    <source>
        <dbReference type="ARBA" id="ARBA00004442"/>
    </source>
</evidence>
<dbReference type="InterPro" id="IPR010104">
    <property type="entry name" value="TonB_rcpt_bac"/>
</dbReference>
<comment type="subcellular location">
    <subcellularLocation>
        <location evidence="1 4">Cell outer membrane</location>
    </subcellularLocation>
</comment>
<dbReference type="Pfam" id="PF07715">
    <property type="entry name" value="Plug"/>
    <property type="match status" value="1"/>
</dbReference>
<feature type="chain" id="PRO_5045622922" evidence="5">
    <location>
        <begin position="28"/>
        <end position="931"/>
    </location>
</feature>
<gene>
    <name evidence="8" type="ORF">PQ455_08860</name>
</gene>
<evidence type="ECO:0000313" key="8">
    <source>
        <dbReference type="EMBL" id="WCT75310.1"/>
    </source>
</evidence>
<keyword evidence="5" id="KW-0732">Signal</keyword>
<evidence type="ECO:0000259" key="6">
    <source>
        <dbReference type="Pfam" id="PF00593"/>
    </source>
</evidence>
<evidence type="ECO:0000256" key="5">
    <source>
        <dbReference type="SAM" id="SignalP"/>
    </source>
</evidence>
<dbReference type="RefSeq" id="WP_273691070.1">
    <property type="nucleotide sequence ID" value="NZ_CP117411.1"/>
</dbReference>
<dbReference type="InterPro" id="IPR012910">
    <property type="entry name" value="Plug_dom"/>
</dbReference>
<comment type="similarity">
    <text evidence="4">Belongs to the TonB-dependent receptor family.</text>
</comment>
<evidence type="ECO:0000256" key="4">
    <source>
        <dbReference type="RuleBase" id="RU003357"/>
    </source>
</evidence>
<evidence type="ECO:0000256" key="3">
    <source>
        <dbReference type="ARBA" id="ARBA00023237"/>
    </source>
</evidence>
<accession>A0ABY7TSC5</accession>
<proteinExistence type="inferred from homology"/>
<dbReference type="NCBIfam" id="TIGR01782">
    <property type="entry name" value="TonB-Xanth-Caul"/>
    <property type="match status" value="1"/>
</dbReference>
<evidence type="ECO:0000259" key="7">
    <source>
        <dbReference type="Pfam" id="PF07715"/>
    </source>
</evidence>
<organism evidence="8 9">
    <name type="scientific">Sphingomonas naphthae</name>
    <dbReference type="NCBI Taxonomy" id="1813468"/>
    <lineage>
        <taxon>Bacteria</taxon>
        <taxon>Pseudomonadati</taxon>
        <taxon>Pseudomonadota</taxon>
        <taxon>Alphaproteobacteria</taxon>
        <taxon>Sphingomonadales</taxon>
        <taxon>Sphingomonadaceae</taxon>
        <taxon>Sphingomonas</taxon>
    </lineage>
</organism>
<dbReference type="EMBL" id="CP117411">
    <property type="protein sequence ID" value="WCT75310.1"/>
    <property type="molecule type" value="Genomic_DNA"/>
</dbReference>
<keyword evidence="9" id="KW-1185">Reference proteome</keyword>
<keyword evidence="3" id="KW-0998">Cell outer membrane</keyword>
<keyword evidence="4" id="KW-0798">TonB box</keyword>
<dbReference type="Gene3D" id="2.40.170.20">
    <property type="entry name" value="TonB-dependent receptor, beta-barrel domain"/>
    <property type="match status" value="1"/>
</dbReference>
<dbReference type="Gene3D" id="2.170.130.10">
    <property type="entry name" value="TonB-dependent receptor, plug domain"/>
    <property type="match status" value="1"/>
</dbReference>
<feature type="signal peptide" evidence="5">
    <location>
        <begin position="1"/>
        <end position="27"/>
    </location>
</feature>
<dbReference type="PANTHER" id="PTHR40980">
    <property type="entry name" value="PLUG DOMAIN-CONTAINING PROTEIN"/>
    <property type="match status" value="1"/>
</dbReference>
<dbReference type="Pfam" id="PF00593">
    <property type="entry name" value="TonB_dep_Rec_b-barrel"/>
    <property type="match status" value="1"/>
</dbReference>
<dbReference type="Proteomes" id="UP001220395">
    <property type="component" value="Chromosome"/>
</dbReference>